<proteinExistence type="predicted"/>
<name>A0A5C6A2L9_9BACT</name>
<dbReference type="Gene3D" id="3.50.70.20">
    <property type="entry name" value="Cytochrome P460"/>
    <property type="match status" value="1"/>
</dbReference>
<accession>A0A5C6A2L9</accession>
<gene>
    <name evidence="2" type="ORF">Pla108_39250</name>
</gene>
<evidence type="ECO:0000259" key="1">
    <source>
        <dbReference type="Pfam" id="PF16694"/>
    </source>
</evidence>
<keyword evidence="3" id="KW-1185">Reference proteome</keyword>
<organism evidence="2 3">
    <name type="scientific">Botrimarina colliarenosi</name>
    <dbReference type="NCBI Taxonomy" id="2528001"/>
    <lineage>
        <taxon>Bacteria</taxon>
        <taxon>Pseudomonadati</taxon>
        <taxon>Planctomycetota</taxon>
        <taxon>Planctomycetia</taxon>
        <taxon>Pirellulales</taxon>
        <taxon>Lacipirellulaceae</taxon>
        <taxon>Botrimarina</taxon>
    </lineage>
</organism>
<comment type="caution">
    <text evidence="2">The sequence shown here is derived from an EMBL/GenBank/DDBJ whole genome shotgun (WGS) entry which is preliminary data.</text>
</comment>
<protein>
    <recommendedName>
        <fullName evidence="1">Cytochrome P460 domain-containing protein</fullName>
    </recommendedName>
</protein>
<sequence length="184" mass="19615">MRRCLLTALALSLLGCSSGERETPATCDPIQTVGSVVEAYGDFHQMTAAPVLVDPIIAALCVSPQPSQLEVTRQAYGPHANAAIVVYMNDLAAQAFNGGRNRYPEGAVIVKEKQPFASSTGSSNEGVGGMIKRAPGFDPAYGDWEYFYRDSSAPLQSGAIASCSNCHRRAADTDYVFGDWASEE</sequence>
<dbReference type="Pfam" id="PF16694">
    <property type="entry name" value="Cytochrome_P460"/>
    <property type="match status" value="1"/>
</dbReference>
<dbReference type="AlphaFoldDB" id="A0A5C6A2L9"/>
<dbReference type="PROSITE" id="PS51257">
    <property type="entry name" value="PROKAR_LIPOPROTEIN"/>
    <property type="match status" value="1"/>
</dbReference>
<evidence type="ECO:0000313" key="2">
    <source>
        <dbReference type="EMBL" id="TWT93431.1"/>
    </source>
</evidence>
<reference evidence="2 3" key="1">
    <citation type="submission" date="2019-02" db="EMBL/GenBank/DDBJ databases">
        <title>Deep-cultivation of Planctomycetes and their phenomic and genomic characterization uncovers novel biology.</title>
        <authorList>
            <person name="Wiegand S."/>
            <person name="Jogler M."/>
            <person name="Boedeker C."/>
            <person name="Pinto D."/>
            <person name="Vollmers J."/>
            <person name="Rivas-Marin E."/>
            <person name="Kohn T."/>
            <person name="Peeters S.H."/>
            <person name="Heuer A."/>
            <person name="Rast P."/>
            <person name="Oberbeckmann S."/>
            <person name="Bunk B."/>
            <person name="Jeske O."/>
            <person name="Meyerdierks A."/>
            <person name="Storesund J.E."/>
            <person name="Kallscheuer N."/>
            <person name="Luecker S."/>
            <person name="Lage O.M."/>
            <person name="Pohl T."/>
            <person name="Merkel B.J."/>
            <person name="Hornburger P."/>
            <person name="Mueller R.-W."/>
            <person name="Bruemmer F."/>
            <person name="Labrenz M."/>
            <person name="Spormann A.M."/>
            <person name="Op Den Camp H."/>
            <person name="Overmann J."/>
            <person name="Amann R."/>
            <person name="Jetten M.S.M."/>
            <person name="Mascher T."/>
            <person name="Medema M.H."/>
            <person name="Devos D.P."/>
            <person name="Kaster A.-K."/>
            <person name="Ovreas L."/>
            <person name="Rohde M."/>
            <person name="Galperin M.Y."/>
            <person name="Jogler C."/>
        </authorList>
    </citation>
    <scope>NUCLEOTIDE SEQUENCE [LARGE SCALE GENOMIC DNA]</scope>
    <source>
        <strain evidence="2 3">Pla108</strain>
    </source>
</reference>
<feature type="domain" description="Cytochrome P460" evidence="1">
    <location>
        <begin position="81"/>
        <end position="177"/>
    </location>
</feature>
<dbReference type="OrthoDB" id="291723at2"/>
<dbReference type="Proteomes" id="UP000317421">
    <property type="component" value="Unassembled WGS sequence"/>
</dbReference>
<dbReference type="InterPro" id="IPR032033">
    <property type="entry name" value="Cytochrome_P460"/>
</dbReference>
<evidence type="ECO:0000313" key="3">
    <source>
        <dbReference type="Proteomes" id="UP000317421"/>
    </source>
</evidence>
<dbReference type="CDD" id="cd20716">
    <property type="entry name" value="cyt_P460_fam"/>
    <property type="match status" value="1"/>
</dbReference>
<dbReference type="EMBL" id="SJPR01000008">
    <property type="protein sequence ID" value="TWT93431.1"/>
    <property type="molecule type" value="Genomic_DNA"/>
</dbReference>
<dbReference type="InterPro" id="IPR038142">
    <property type="entry name" value="Cytochrome_P460_sp"/>
</dbReference>